<dbReference type="Pfam" id="PF00069">
    <property type="entry name" value="Pkinase"/>
    <property type="match status" value="1"/>
</dbReference>
<dbReference type="SUPFAM" id="SSF56112">
    <property type="entry name" value="Protein kinase-like (PK-like)"/>
    <property type="match status" value="1"/>
</dbReference>
<evidence type="ECO:0000256" key="5">
    <source>
        <dbReference type="ARBA" id="ARBA00022840"/>
    </source>
</evidence>
<dbReference type="InterPro" id="IPR050117">
    <property type="entry name" value="MAPK"/>
</dbReference>
<dbReference type="Proteomes" id="UP000018208">
    <property type="component" value="Unassembled WGS sequence"/>
</dbReference>
<keyword evidence="4 7" id="KW-0418">Kinase</keyword>
<dbReference type="GO" id="GO:0005524">
    <property type="term" value="F:ATP binding"/>
    <property type="evidence" value="ECO:0007669"/>
    <property type="project" value="UniProtKB-KW"/>
</dbReference>
<proteinExistence type="predicted"/>
<dbReference type="AlphaFoldDB" id="V6LV96"/>
<dbReference type="EMBL" id="KI545981">
    <property type="protein sequence ID" value="EST48515.1"/>
    <property type="molecule type" value="Genomic_DNA"/>
</dbReference>
<dbReference type="Gene3D" id="1.10.510.10">
    <property type="entry name" value="Transferase(Phosphotransferase) domain 1"/>
    <property type="match status" value="1"/>
</dbReference>
<keyword evidence="1" id="KW-0723">Serine/threonine-protein kinase</keyword>
<dbReference type="EMBL" id="AUWU02000004">
    <property type="protein sequence ID" value="KAH0573597.1"/>
    <property type="molecule type" value="Genomic_DNA"/>
</dbReference>
<name>V6LV96_9EUKA</name>
<dbReference type="InterPro" id="IPR011009">
    <property type="entry name" value="Kinase-like_dom_sf"/>
</dbReference>
<reference evidence="7 8" key="1">
    <citation type="journal article" date="2014" name="PLoS Genet.">
        <title>The Genome of Spironucleus salmonicida Highlights a Fish Pathogen Adapted to Fluctuating Environments.</title>
        <authorList>
            <person name="Xu F."/>
            <person name="Jerlstrom-Hultqvist J."/>
            <person name="Einarsson E."/>
            <person name="Astvaldsson A."/>
            <person name="Svard S.G."/>
            <person name="Andersson J.O."/>
        </authorList>
    </citation>
    <scope>NUCLEOTIDE SEQUENCE</scope>
    <source>
        <strain evidence="8">ATCC 50377</strain>
    </source>
</reference>
<keyword evidence="9" id="KW-1185">Reference proteome</keyword>
<keyword evidence="7" id="KW-0282">Flagellum</keyword>
<keyword evidence="7" id="KW-0966">Cell projection</keyword>
<evidence type="ECO:0000313" key="9">
    <source>
        <dbReference type="Proteomes" id="UP000018208"/>
    </source>
</evidence>
<evidence type="ECO:0000256" key="4">
    <source>
        <dbReference type="ARBA" id="ARBA00022777"/>
    </source>
</evidence>
<evidence type="ECO:0000313" key="8">
    <source>
        <dbReference type="EMBL" id="KAH0573597.1"/>
    </source>
</evidence>
<gene>
    <name evidence="7" type="ORF">SS50377_11125</name>
    <name evidence="8" type="ORF">SS50377_23532</name>
</gene>
<keyword evidence="5" id="KW-0067">ATP-binding</keyword>
<dbReference type="Gene3D" id="3.30.200.20">
    <property type="entry name" value="Phosphorylase Kinase, domain 1"/>
    <property type="match status" value="1"/>
</dbReference>
<organism evidence="7">
    <name type="scientific">Spironucleus salmonicida</name>
    <dbReference type="NCBI Taxonomy" id="348837"/>
    <lineage>
        <taxon>Eukaryota</taxon>
        <taxon>Metamonada</taxon>
        <taxon>Diplomonadida</taxon>
        <taxon>Hexamitidae</taxon>
        <taxon>Hexamitinae</taxon>
        <taxon>Spironucleus</taxon>
    </lineage>
</organism>
<dbReference type="PROSITE" id="PS00108">
    <property type="entry name" value="PROTEIN_KINASE_ST"/>
    <property type="match status" value="1"/>
</dbReference>
<dbReference type="InterPro" id="IPR000719">
    <property type="entry name" value="Prot_kinase_dom"/>
</dbReference>
<keyword evidence="3" id="KW-0547">Nucleotide-binding</keyword>
<keyword evidence="7" id="KW-0969">Cilium</keyword>
<evidence type="ECO:0000313" key="7">
    <source>
        <dbReference type="EMBL" id="EST48515.1"/>
    </source>
</evidence>
<accession>V6LV96</accession>
<dbReference type="InterPro" id="IPR008271">
    <property type="entry name" value="Ser/Thr_kinase_AS"/>
</dbReference>
<evidence type="ECO:0000256" key="2">
    <source>
        <dbReference type="ARBA" id="ARBA00022679"/>
    </source>
</evidence>
<reference evidence="8" key="2">
    <citation type="submission" date="2020-12" db="EMBL/GenBank/DDBJ databases">
        <title>New Spironucleus salmonicida genome in near-complete chromosomes.</title>
        <authorList>
            <person name="Xu F."/>
            <person name="Kurt Z."/>
            <person name="Jimenez-Gonzalez A."/>
            <person name="Astvaldsson A."/>
            <person name="Andersson J.O."/>
            <person name="Svard S.G."/>
        </authorList>
    </citation>
    <scope>NUCLEOTIDE SEQUENCE</scope>
    <source>
        <strain evidence="8">ATCC 50377</strain>
    </source>
</reference>
<dbReference type="PANTHER" id="PTHR24055">
    <property type="entry name" value="MITOGEN-ACTIVATED PROTEIN KINASE"/>
    <property type="match status" value="1"/>
</dbReference>
<dbReference type="GO" id="GO:0004674">
    <property type="term" value="F:protein serine/threonine kinase activity"/>
    <property type="evidence" value="ECO:0007669"/>
    <property type="project" value="UniProtKB-KW"/>
</dbReference>
<protein>
    <submittedName>
        <fullName evidence="7">Long-flagella protein, kinase, CMGC RCK</fullName>
    </submittedName>
</protein>
<dbReference type="OrthoDB" id="2158884at2759"/>
<dbReference type="PROSITE" id="PS50011">
    <property type="entry name" value="PROTEIN_KINASE_DOM"/>
    <property type="match status" value="1"/>
</dbReference>
<evidence type="ECO:0000256" key="1">
    <source>
        <dbReference type="ARBA" id="ARBA00022527"/>
    </source>
</evidence>
<dbReference type="FunFam" id="1.10.510.10:FF:000624">
    <property type="entry name" value="Mitogen-activated protein kinase"/>
    <property type="match status" value="1"/>
</dbReference>
<keyword evidence="2" id="KW-0808">Transferase</keyword>
<feature type="domain" description="Protein kinase" evidence="6">
    <location>
        <begin position="12"/>
        <end position="303"/>
    </location>
</feature>
<dbReference type="SMART" id="SM00220">
    <property type="entry name" value="S_TKc"/>
    <property type="match status" value="1"/>
</dbReference>
<evidence type="ECO:0000256" key="3">
    <source>
        <dbReference type="ARBA" id="ARBA00022741"/>
    </source>
</evidence>
<evidence type="ECO:0000259" key="6">
    <source>
        <dbReference type="PROSITE" id="PS50011"/>
    </source>
</evidence>
<sequence length="434" mass="49764">MSGVSKQQQNKYRFVAKKGSGAFADVIQAQNTKTMEMVAIKRLKQVYKSVDKITKLREIQALKLLQNHPTVVHLLEILFDRNTGKLAMVFELMTMNLYEIIKNKKQYLQDRQIKFYFFQMMDGLAAMHAAGYFHRDIKPENVLMKKQNDSYLTHEVKIADVGSCRQIDTPHPYTEYISTRWYRSPETILSDGVYGPEMDIFGSACLLFELSALFPLFPGKDELDQIYRIHSVLGTPQQQVMDRIRKGVVNNPIKGDFAPVKGTGIHRLATNLRPDCLDLLEKMLTYDPLQRLTASQVLQHHYFDDIPSILSDARAQKANKELINHLEKTWCSVRGLTEVPIKQKQVNSDFSDDEINRDDKGIQNKTIKQRVKKVVKHQQATNGQQSLLQVVPLQKKKVDQNKQNGPIIVSVPLPALNKGMTNQFYKAGLKMMKK</sequence>
<dbReference type="VEuPathDB" id="GiardiaDB:SS50377_23532"/>